<gene>
    <name evidence="1" type="ORF">MUB46_02920</name>
</gene>
<organism evidence="1 2">
    <name type="scientific">Microbaculum marinisediminis</name>
    <dbReference type="NCBI Taxonomy" id="2931392"/>
    <lineage>
        <taxon>Bacteria</taxon>
        <taxon>Pseudomonadati</taxon>
        <taxon>Pseudomonadota</taxon>
        <taxon>Alphaproteobacteria</taxon>
        <taxon>Hyphomicrobiales</taxon>
        <taxon>Tepidamorphaceae</taxon>
        <taxon>Microbaculum</taxon>
    </lineage>
</organism>
<keyword evidence="2" id="KW-1185">Reference proteome</keyword>
<dbReference type="EMBL" id="JALIDZ010000001">
    <property type="protein sequence ID" value="MCT8970804.1"/>
    <property type="molecule type" value="Genomic_DNA"/>
</dbReference>
<reference evidence="1 2" key="1">
    <citation type="submission" date="2022-04" db="EMBL/GenBank/DDBJ databases">
        <authorList>
            <person name="Ye Y.-Q."/>
            <person name="Du Z.-J."/>
        </authorList>
    </citation>
    <scope>NUCLEOTIDE SEQUENCE [LARGE SCALE GENOMIC DNA]</scope>
    <source>
        <strain evidence="1 2">A6E488</strain>
    </source>
</reference>
<accession>A0AAW5QWU9</accession>
<sequence length="64" mass="7504">MFERLLPGKPGLAVCHQLFFGQRLFPLQLCYPFFIGRDYRRVAGIDNAVEQYFDLLFYLDDVGL</sequence>
<evidence type="ECO:0000313" key="2">
    <source>
        <dbReference type="Proteomes" id="UP001320898"/>
    </source>
</evidence>
<name>A0AAW5QWU9_9HYPH</name>
<comment type="caution">
    <text evidence="1">The sequence shown here is derived from an EMBL/GenBank/DDBJ whole genome shotgun (WGS) entry which is preliminary data.</text>
</comment>
<evidence type="ECO:0000313" key="1">
    <source>
        <dbReference type="EMBL" id="MCT8970804.1"/>
    </source>
</evidence>
<protein>
    <submittedName>
        <fullName evidence="1">Uncharacterized protein</fullName>
    </submittedName>
</protein>
<dbReference type="AlphaFoldDB" id="A0AAW5QWU9"/>
<proteinExistence type="predicted"/>
<dbReference type="Proteomes" id="UP001320898">
    <property type="component" value="Unassembled WGS sequence"/>
</dbReference>
<dbReference type="RefSeq" id="WP_261614358.1">
    <property type="nucleotide sequence ID" value="NZ_JALIDZ010000001.1"/>
</dbReference>